<feature type="chain" id="PRO_5040813663" description="Outer membrane protein beta-barrel domain-containing protein" evidence="2">
    <location>
        <begin position="25"/>
        <end position="201"/>
    </location>
</feature>
<proteinExistence type="predicted"/>
<evidence type="ECO:0000259" key="3">
    <source>
        <dbReference type="Pfam" id="PF13505"/>
    </source>
</evidence>
<dbReference type="RefSeq" id="WP_200389282.1">
    <property type="nucleotide sequence ID" value="NZ_NRSD01000026.1"/>
</dbReference>
<evidence type="ECO:0000313" key="5">
    <source>
        <dbReference type="Proteomes" id="UP001138802"/>
    </source>
</evidence>
<keyword evidence="1 2" id="KW-0732">Signal</keyword>
<sequence length="201" mass="22419">MALFPIRPVIVASALLAIVASSMAESNSFENVNGGINYLHYFGRDGQPSFNSYLLSVGSNIFNDDISVDLRTEFGDEQDSTNTYNLLEAGLRGQVQIPSSDVFSVYVRAAAGQFWQSVDTDFPFWSIEPGVSVNFSNTVTGNFGYRYRNAFDSNKHEFESNTAVVAIEWMPTRNHGINILYQYAAKDQKYDMVGIGYAYSF</sequence>
<dbReference type="SUPFAM" id="SSF56925">
    <property type="entry name" value="OMPA-like"/>
    <property type="match status" value="1"/>
</dbReference>
<feature type="signal peptide" evidence="2">
    <location>
        <begin position="1"/>
        <end position="24"/>
    </location>
</feature>
<dbReference type="Pfam" id="PF13505">
    <property type="entry name" value="OMP_b-brl"/>
    <property type="match status" value="1"/>
</dbReference>
<evidence type="ECO:0000313" key="4">
    <source>
        <dbReference type="EMBL" id="MBK1646467.1"/>
    </source>
</evidence>
<accession>A0A9X0WKK5</accession>
<evidence type="ECO:0000256" key="1">
    <source>
        <dbReference type="ARBA" id="ARBA00022729"/>
    </source>
</evidence>
<organism evidence="4 5">
    <name type="scientific">Thiocapsa imhoffii</name>
    <dbReference type="NCBI Taxonomy" id="382777"/>
    <lineage>
        <taxon>Bacteria</taxon>
        <taxon>Pseudomonadati</taxon>
        <taxon>Pseudomonadota</taxon>
        <taxon>Gammaproteobacteria</taxon>
        <taxon>Chromatiales</taxon>
        <taxon>Chromatiaceae</taxon>
        <taxon>Thiocapsa</taxon>
    </lineage>
</organism>
<feature type="domain" description="Outer membrane protein beta-barrel" evidence="3">
    <location>
        <begin position="13"/>
        <end position="168"/>
    </location>
</feature>
<dbReference type="AlphaFoldDB" id="A0A9X0WKK5"/>
<protein>
    <recommendedName>
        <fullName evidence="3">Outer membrane protein beta-barrel domain-containing protein</fullName>
    </recommendedName>
</protein>
<dbReference type="InterPro" id="IPR011250">
    <property type="entry name" value="OMP/PagP_B-barrel"/>
</dbReference>
<dbReference type="Proteomes" id="UP001138802">
    <property type="component" value="Unassembled WGS sequence"/>
</dbReference>
<gene>
    <name evidence="4" type="ORF">CKO25_17800</name>
</gene>
<comment type="caution">
    <text evidence="4">The sequence shown here is derived from an EMBL/GenBank/DDBJ whole genome shotgun (WGS) entry which is preliminary data.</text>
</comment>
<evidence type="ECO:0000256" key="2">
    <source>
        <dbReference type="SAM" id="SignalP"/>
    </source>
</evidence>
<name>A0A9X0WKK5_9GAMM</name>
<dbReference type="InterPro" id="IPR027385">
    <property type="entry name" value="Beta-barrel_OMP"/>
</dbReference>
<dbReference type="EMBL" id="NRSD01000026">
    <property type="protein sequence ID" value="MBK1646467.1"/>
    <property type="molecule type" value="Genomic_DNA"/>
</dbReference>
<keyword evidence="5" id="KW-1185">Reference proteome</keyword>
<reference evidence="4 5" key="1">
    <citation type="journal article" date="2020" name="Microorganisms">
        <title>Osmotic Adaptation and Compatible Solute Biosynthesis of Phototrophic Bacteria as Revealed from Genome Analyses.</title>
        <authorList>
            <person name="Imhoff J.F."/>
            <person name="Rahn T."/>
            <person name="Kunzel S."/>
            <person name="Keller A."/>
            <person name="Neulinger S.C."/>
        </authorList>
    </citation>
    <scope>NUCLEOTIDE SEQUENCE [LARGE SCALE GENOMIC DNA]</scope>
    <source>
        <strain evidence="4 5">DSM 21303</strain>
    </source>
</reference>
<dbReference type="Gene3D" id="2.40.160.20">
    <property type="match status" value="1"/>
</dbReference>